<feature type="region of interest" description="Disordered" evidence="2">
    <location>
        <begin position="226"/>
        <end position="324"/>
    </location>
</feature>
<feature type="compositionally biased region" description="Acidic residues" evidence="2">
    <location>
        <begin position="314"/>
        <end position="324"/>
    </location>
</feature>
<feature type="compositionally biased region" description="Low complexity" evidence="2">
    <location>
        <begin position="257"/>
        <end position="313"/>
    </location>
</feature>
<organism evidence="3 4">
    <name type="scientific">Tritrichomonas musculus</name>
    <dbReference type="NCBI Taxonomy" id="1915356"/>
    <lineage>
        <taxon>Eukaryota</taxon>
        <taxon>Metamonada</taxon>
        <taxon>Parabasalia</taxon>
        <taxon>Tritrichomonadida</taxon>
        <taxon>Tritrichomonadidae</taxon>
        <taxon>Tritrichomonas</taxon>
    </lineage>
</organism>
<feature type="coiled-coil region" evidence="1">
    <location>
        <begin position="57"/>
        <end position="173"/>
    </location>
</feature>
<keyword evidence="1" id="KW-0175">Coiled coil</keyword>
<protein>
    <submittedName>
        <fullName evidence="3">Uncharacterized protein</fullName>
    </submittedName>
</protein>
<dbReference type="EMBL" id="JAPFFF010000005">
    <property type="protein sequence ID" value="KAK8888852.1"/>
    <property type="molecule type" value="Genomic_DNA"/>
</dbReference>
<evidence type="ECO:0000256" key="2">
    <source>
        <dbReference type="SAM" id="MobiDB-lite"/>
    </source>
</evidence>
<accession>A0ABR2KD97</accession>
<gene>
    <name evidence="3" type="ORF">M9Y10_033592</name>
</gene>
<sequence length="324" mass="37209">MEIKKESLPEIEKIVHSAHLSVAEHRKMASAMVRFSESFINLAQNECPEFAEKAKQIAALLQGVMDQENIIANAEERLAEDLNDISVRYDLLYKLGTDIQSKRNQLVSLKKKIKELERSIDYSKVSGASGKALKYQGDLAGAKQKKVETTNQLEQLLERFIDLRQKYARFKVKRLEHGYTNLGDIVAKSLEVEKHLLGQLQRDCVQARDNLDDFFEDQLEAASKLAKEHDENNKPEGEQAEVKEENPQPEAKEENPQPEVQEENPQPEVQEENPQPEVQEENPQPEVQEENPQPEVQEENPQPEVQEENPQPEVQEEEQEQNNE</sequence>
<name>A0ABR2KD97_9EUKA</name>
<feature type="compositionally biased region" description="Basic and acidic residues" evidence="2">
    <location>
        <begin position="226"/>
        <end position="255"/>
    </location>
</feature>
<keyword evidence="4" id="KW-1185">Reference proteome</keyword>
<comment type="caution">
    <text evidence="3">The sequence shown here is derived from an EMBL/GenBank/DDBJ whole genome shotgun (WGS) entry which is preliminary data.</text>
</comment>
<reference evidence="3 4" key="1">
    <citation type="submission" date="2024-04" db="EMBL/GenBank/DDBJ databases">
        <title>Tritrichomonas musculus Genome.</title>
        <authorList>
            <person name="Alves-Ferreira E."/>
            <person name="Grigg M."/>
            <person name="Lorenzi H."/>
            <person name="Galac M."/>
        </authorList>
    </citation>
    <scope>NUCLEOTIDE SEQUENCE [LARGE SCALE GENOMIC DNA]</scope>
    <source>
        <strain evidence="3 4">EAF2021</strain>
    </source>
</reference>
<evidence type="ECO:0000313" key="4">
    <source>
        <dbReference type="Proteomes" id="UP001470230"/>
    </source>
</evidence>
<evidence type="ECO:0000256" key="1">
    <source>
        <dbReference type="SAM" id="Coils"/>
    </source>
</evidence>
<evidence type="ECO:0000313" key="3">
    <source>
        <dbReference type="EMBL" id="KAK8888852.1"/>
    </source>
</evidence>
<dbReference type="Proteomes" id="UP001470230">
    <property type="component" value="Unassembled WGS sequence"/>
</dbReference>
<proteinExistence type="predicted"/>